<keyword evidence="3 4" id="KW-0687">Ribonucleoprotein</keyword>
<dbReference type="Gene3D" id="4.10.410.60">
    <property type="match status" value="1"/>
</dbReference>
<keyword evidence="2 4" id="KW-0689">Ribosomal protein</keyword>
<reference evidence="6 7" key="1">
    <citation type="journal article" date="2016" name="Nat. Commun.">
        <title>Thousands of microbial genomes shed light on interconnected biogeochemical processes in an aquifer system.</title>
        <authorList>
            <person name="Anantharaman K."/>
            <person name="Brown C.T."/>
            <person name="Hug L.A."/>
            <person name="Sharon I."/>
            <person name="Castelle C.J."/>
            <person name="Probst A.J."/>
            <person name="Thomas B.C."/>
            <person name="Singh A."/>
            <person name="Wilkins M.J."/>
            <person name="Karaoz U."/>
            <person name="Brodie E.L."/>
            <person name="Williams K.H."/>
            <person name="Hubbard S.S."/>
            <person name="Banfield J.F."/>
        </authorList>
    </citation>
    <scope>NUCLEOTIDE SEQUENCE [LARGE SCALE GENOMIC DNA]</scope>
</reference>
<dbReference type="Proteomes" id="UP000176604">
    <property type="component" value="Unassembled WGS sequence"/>
</dbReference>
<sequence>MPKLKTDKTFAKRFTVTRTGKVIRRAPSQAHFKARATGEKSMGKRRDQVMRPGLTKTIKRLISA</sequence>
<evidence type="ECO:0000256" key="5">
    <source>
        <dbReference type="RuleBase" id="RU000568"/>
    </source>
</evidence>
<dbReference type="SUPFAM" id="SSF143034">
    <property type="entry name" value="L35p-like"/>
    <property type="match status" value="1"/>
</dbReference>
<dbReference type="AlphaFoldDB" id="A0A1F7UPM2"/>
<dbReference type="GO" id="GO:0003735">
    <property type="term" value="F:structural constituent of ribosome"/>
    <property type="evidence" value="ECO:0007669"/>
    <property type="project" value="InterPro"/>
</dbReference>
<accession>A0A1F7UPM2</accession>
<organism evidence="6 7">
    <name type="scientific">Candidatus Uhrbacteria bacterium RIFCSPHIGHO2_12_FULL_54_23</name>
    <dbReference type="NCBI Taxonomy" id="1802397"/>
    <lineage>
        <taxon>Bacteria</taxon>
        <taxon>Candidatus Uhriibacteriota</taxon>
    </lineage>
</organism>
<evidence type="ECO:0000313" key="7">
    <source>
        <dbReference type="Proteomes" id="UP000176604"/>
    </source>
</evidence>
<evidence type="ECO:0000256" key="1">
    <source>
        <dbReference type="ARBA" id="ARBA00006598"/>
    </source>
</evidence>
<proteinExistence type="inferred from homology"/>
<dbReference type="STRING" id="1802397.A3J43_01425"/>
<dbReference type="EMBL" id="MGEF01000003">
    <property type="protein sequence ID" value="OGL79694.1"/>
    <property type="molecule type" value="Genomic_DNA"/>
</dbReference>
<dbReference type="GO" id="GO:1990904">
    <property type="term" value="C:ribonucleoprotein complex"/>
    <property type="evidence" value="ECO:0007669"/>
    <property type="project" value="UniProtKB-KW"/>
</dbReference>
<evidence type="ECO:0000256" key="2">
    <source>
        <dbReference type="ARBA" id="ARBA00022980"/>
    </source>
</evidence>
<gene>
    <name evidence="4" type="primary">rpmI</name>
    <name evidence="6" type="ORF">A3J43_01425</name>
</gene>
<evidence type="ECO:0000256" key="3">
    <source>
        <dbReference type="ARBA" id="ARBA00023274"/>
    </source>
</evidence>
<comment type="caution">
    <text evidence="6">The sequence shown here is derived from an EMBL/GenBank/DDBJ whole genome shotgun (WGS) entry which is preliminary data.</text>
</comment>
<dbReference type="GO" id="GO:0006412">
    <property type="term" value="P:translation"/>
    <property type="evidence" value="ECO:0007669"/>
    <property type="project" value="UniProtKB-UniRule"/>
</dbReference>
<evidence type="ECO:0000256" key="4">
    <source>
        <dbReference type="HAMAP-Rule" id="MF_00514"/>
    </source>
</evidence>
<evidence type="ECO:0000313" key="6">
    <source>
        <dbReference type="EMBL" id="OGL79694.1"/>
    </source>
</evidence>
<dbReference type="InterPro" id="IPR037229">
    <property type="entry name" value="Ribosomal_bL35_sf"/>
</dbReference>
<dbReference type="InterPro" id="IPR001706">
    <property type="entry name" value="Ribosomal_bL35"/>
</dbReference>
<name>A0A1F7UPM2_9BACT</name>
<dbReference type="GO" id="GO:0005840">
    <property type="term" value="C:ribosome"/>
    <property type="evidence" value="ECO:0007669"/>
    <property type="project" value="UniProtKB-KW"/>
</dbReference>
<protein>
    <recommendedName>
        <fullName evidence="4">Large ribosomal subunit protein bL35</fullName>
    </recommendedName>
</protein>
<dbReference type="InterPro" id="IPR021137">
    <property type="entry name" value="Ribosomal_bL35-like"/>
</dbReference>
<comment type="similarity">
    <text evidence="1 4 5">Belongs to the bacterial ribosomal protein bL35 family.</text>
</comment>
<dbReference type="PRINTS" id="PR00064">
    <property type="entry name" value="RIBOSOMALL35"/>
</dbReference>
<dbReference type="HAMAP" id="MF_00514">
    <property type="entry name" value="Ribosomal_bL35"/>
    <property type="match status" value="1"/>
</dbReference>
<dbReference type="Pfam" id="PF01632">
    <property type="entry name" value="Ribosomal_L35p"/>
    <property type="match status" value="1"/>
</dbReference>